<dbReference type="Proteomes" id="UP000093740">
    <property type="component" value="Chromosome"/>
</dbReference>
<dbReference type="InterPro" id="IPR001531">
    <property type="entry name" value="Zn_PLipaseC"/>
</dbReference>
<organism evidence="1 2">
    <name type="scientific">Fervidobacterium islandicum</name>
    <dbReference type="NCBI Taxonomy" id="2423"/>
    <lineage>
        <taxon>Bacteria</taxon>
        <taxon>Thermotogati</taxon>
        <taxon>Thermotogota</taxon>
        <taxon>Thermotogae</taxon>
        <taxon>Thermotogales</taxon>
        <taxon>Fervidobacteriaceae</taxon>
        <taxon>Fervidobacterium</taxon>
    </lineage>
</organism>
<proteinExistence type="predicted"/>
<dbReference type="EMBL" id="CP014334">
    <property type="protein sequence ID" value="AMW32182.1"/>
    <property type="molecule type" value="Genomic_DNA"/>
</dbReference>
<dbReference type="Gene3D" id="1.10.575.10">
    <property type="entry name" value="P1 Nuclease"/>
    <property type="match status" value="1"/>
</dbReference>
<reference evidence="1 2" key="1">
    <citation type="journal article" date="2015" name="Stand. Genomic Sci.">
        <title>Genome sequence of a native-feather degrading extremely thermophilic Eubacterium, Fervidobacterium islandicum AW-1.</title>
        <authorList>
            <person name="Lee Y.J."/>
            <person name="Jeong H."/>
            <person name="Park G.S."/>
            <person name="Kwak Y."/>
            <person name="Lee S.J."/>
            <person name="Lee S.J."/>
            <person name="Park M.K."/>
            <person name="Kim J.Y."/>
            <person name="Kang H.K."/>
            <person name="Shin J.H."/>
            <person name="Lee D.W."/>
        </authorList>
    </citation>
    <scope>NUCLEOTIDE SEQUENCE [LARGE SCALE GENOMIC DNA]</scope>
    <source>
        <strain evidence="1 2">AW-1</strain>
    </source>
</reference>
<evidence type="ECO:0000313" key="2">
    <source>
        <dbReference type="Proteomes" id="UP000093740"/>
    </source>
</evidence>
<evidence type="ECO:0000313" key="1">
    <source>
        <dbReference type="EMBL" id="AMW32182.1"/>
    </source>
</evidence>
<dbReference type="KEGG" id="fia:NA23_01910"/>
<sequence length="332" mass="39317">MAKNFWFRFLIFAFLIIFSTLLLSWSGHESYTYLVVKSLKIDVDRLVEIRPYTYKESRVYNMEFYYTDDFAGQRKFFDSLNDGIFPPDPEPVDGKLPVWQIMTIYAQFPDFGMDEGLNLSPLQSLIGNSQGVRHMRYKLGLIEAFEGDKSFLYFVEMSKQAFSKGDEYWGYRFLSYALHYMEDLFQPYHETPGTFWEVVRSLMDKKTKNLLNNAHYTYDNYLAFLIHYSKHSEEIRNLITSTPKRRIPSNYEALINEVMMYGYSRFPEVHKRIKDVMGDMLTERVPTLEDFKRLEAEGKLDKLYDVTKEIIVVMTGTIKAFLENYLSSYVEK</sequence>
<protein>
    <recommendedName>
        <fullName evidence="3">Phospholipase</fullName>
    </recommendedName>
</protein>
<keyword evidence="2" id="KW-1185">Reference proteome</keyword>
<name>A0AAI8CKE6_FERIS</name>
<gene>
    <name evidence="1" type="ORF">NA23_01910</name>
</gene>
<dbReference type="SUPFAM" id="SSF48537">
    <property type="entry name" value="Phospholipase C/P1 nuclease"/>
    <property type="match status" value="1"/>
</dbReference>
<dbReference type="AlphaFoldDB" id="A0AAI8CKE6"/>
<accession>A0AAI8CKE6</accession>
<dbReference type="InterPro" id="IPR008947">
    <property type="entry name" value="PLipase_C/P1_nuclease_dom_sf"/>
</dbReference>
<evidence type="ECO:0008006" key="3">
    <source>
        <dbReference type="Google" id="ProtNLM"/>
    </source>
</evidence>
<dbReference type="RefSeq" id="WP_052107093.1">
    <property type="nucleotide sequence ID" value="NZ_CP014334.2"/>
</dbReference>
<dbReference type="GO" id="GO:0004629">
    <property type="term" value="F:phospholipase C activity"/>
    <property type="evidence" value="ECO:0007669"/>
    <property type="project" value="InterPro"/>
</dbReference>
<dbReference type="CDD" id="cd11009">
    <property type="entry name" value="Zn_dep_PLPC"/>
    <property type="match status" value="1"/>
</dbReference>
<dbReference type="GO" id="GO:0008270">
    <property type="term" value="F:zinc ion binding"/>
    <property type="evidence" value="ECO:0007669"/>
    <property type="project" value="InterPro"/>
</dbReference>